<dbReference type="Proteomes" id="UP000812287">
    <property type="component" value="Unassembled WGS sequence"/>
</dbReference>
<protein>
    <submittedName>
        <fullName evidence="2">Uncharacterized protein</fullName>
    </submittedName>
</protein>
<proteinExistence type="predicted"/>
<feature type="compositionally biased region" description="Polar residues" evidence="1">
    <location>
        <begin position="195"/>
        <end position="206"/>
    </location>
</feature>
<accession>A0A9P7W2B6</accession>
<reference evidence="2" key="1">
    <citation type="submission" date="2020-11" db="EMBL/GenBank/DDBJ databases">
        <title>Adaptations for nitrogen fixation in a non-lichenized fungal sporocarp promotes dispersal by wood-feeding termites.</title>
        <authorList>
            <consortium name="DOE Joint Genome Institute"/>
            <person name="Koch R.A."/>
            <person name="Yoon G."/>
            <person name="Arayal U."/>
            <person name="Lail K."/>
            <person name="Amirebrahimi M."/>
            <person name="Labutti K."/>
            <person name="Lipzen A."/>
            <person name="Riley R."/>
            <person name="Barry K."/>
            <person name="Henrissat B."/>
            <person name="Grigoriev I.V."/>
            <person name="Herr J.R."/>
            <person name="Aime M.C."/>
        </authorList>
    </citation>
    <scope>NUCLEOTIDE SEQUENCE</scope>
    <source>
        <strain evidence="2">MCA 3950</strain>
    </source>
</reference>
<feature type="compositionally biased region" description="Basic and acidic residues" evidence="1">
    <location>
        <begin position="327"/>
        <end position="336"/>
    </location>
</feature>
<comment type="caution">
    <text evidence="2">The sequence shown here is derived from an EMBL/GenBank/DDBJ whole genome shotgun (WGS) entry which is preliminary data.</text>
</comment>
<evidence type="ECO:0000313" key="3">
    <source>
        <dbReference type="Proteomes" id="UP000812287"/>
    </source>
</evidence>
<name>A0A9P7W2B6_9AGAR</name>
<dbReference type="AlphaFoldDB" id="A0A9P7W2B6"/>
<feature type="compositionally biased region" description="Gly residues" evidence="1">
    <location>
        <begin position="366"/>
        <end position="380"/>
    </location>
</feature>
<sequence length="504" mass="51656">MHLRKNEYFEARGGGSVIHSFALRSESSGNSLLTVNGRGELGAASSLTSKAGLKAGSSPSNGDSCNLSPSGRGSFNFCANHNVSEKRNLTTAGILFSDGVKEDRDNMDIDSTSDVPQDKISPTMMRFKELSISKEVNETHTDATPTSEISQKLVGGPANPSTGKENSTGLDSQNRAQFNGGQHLLPDHNIDDTSGYGSLDSNRIGSGSTGVGDLGARMNVSPPVQNNNDDKNSARDIKLKDSLGNQGSQRNGGIDQSGLDPHTSPSDSSSDVPGHNAGSSGNARGIVDSIIYPLVEDLPNVNTLGISANGIASEVAAGIDLRNTGNDGHDSGHESESPGGYSSDGEKTHPRHGSYDRNNSQNGSASGRGGNSNEGGGGQDGPPHNSSASSPLVTPATIPQPTISQTRPAIASASTVSGDGFSANTSSSSQLTTSILTSPESSTSIKTLPGSVNGTSAIEGPSPPLLTFISTDAKTYTSTISGSPTTSLSIFTTTGTTTMQTRTV</sequence>
<feature type="region of interest" description="Disordered" evidence="1">
    <location>
        <begin position="322"/>
        <end position="462"/>
    </location>
</feature>
<feature type="compositionally biased region" description="Low complexity" evidence="1">
    <location>
        <begin position="260"/>
        <end position="273"/>
    </location>
</feature>
<feature type="compositionally biased region" description="Polar residues" evidence="1">
    <location>
        <begin position="159"/>
        <end position="180"/>
    </location>
</feature>
<feature type="compositionally biased region" description="Basic and acidic residues" evidence="1">
    <location>
        <begin position="228"/>
        <end position="241"/>
    </location>
</feature>
<dbReference type="EMBL" id="MU250524">
    <property type="protein sequence ID" value="KAG7452041.1"/>
    <property type="molecule type" value="Genomic_DNA"/>
</dbReference>
<dbReference type="GeneID" id="66102643"/>
<organism evidence="2 3">
    <name type="scientific">Guyanagaster necrorhizus</name>
    <dbReference type="NCBI Taxonomy" id="856835"/>
    <lineage>
        <taxon>Eukaryota</taxon>
        <taxon>Fungi</taxon>
        <taxon>Dikarya</taxon>
        <taxon>Basidiomycota</taxon>
        <taxon>Agaricomycotina</taxon>
        <taxon>Agaricomycetes</taxon>
        <taxon>Agaricomycetidae</taxon>
        <taxon>Agaricales</taxon>
        <taxon>Marasmiineae</taxon>
        <taxon>Physalacriaceae</taxon>
        <taxon>Guyanagaster</taxon>
    </lineage>
</organism>
<evidence type="ECO:0000313" key="2">
    <source>
        <dbReference type="EMBL" id="KAG7452041.1"/>
    </source>
</evidence>
<feature type="compositionally biased region" description="Polar residues" evidence="1">
    <location>
        <begin position="439"/>
        <end position="456"/>
    </location>
</feature>
<feature type="compositionally biased region" description="Polar residues" evidence="1">
    <location>
        <begin position="384"/>
        <end position="417"/>
    </location>
</feature>
<evidence type="ECO:0000256" key="1">
    <source>
        <dbReference type="SAM" id="MobiDB-lite"/>
    </source>
</evidence>
<feature type="region of interest" description="Disordered" evidence="1">
    <location>
        <begin position="134"/>
        <end position="281"/>
    </location>
</feature>
<keyword evidence="3" id="KW-1185">Reference proteome</keyword>
<feature type="compositionally biased region" description="Low complexity" evidence="1">
    <location>
        <begin position="425"/>
        <end position="438"/>
    </location>
</feature>
<gene>
    <name evidence="2" type="ORF">BT62DRAFT_277894</name>
</gene>
<dbReference type="RefSeq" id="XP_043045541.1">
    <property type="nucleotide sequence ID" value="XM_043180347.1"/>
</dbReference>